<feature type="domain" description="HTH myb-type" evidence="3">
    <location>
        <begin position="66"/>
        <end position="116"/>
    </location>
</feature>
<dbReference type="PROSITE" id="PS51294">
    <property type="entry name" value="HTH_MYB"/>
    <property type="match status" value="2"/>
</dbReference>
<dbReference type="OrthoDB" id="2143914at2759"/>
<evidence type="ECO:0000313" key="4">
    <source>
        <dbReference type="EMBL" id="CAG8444776.1"/>
    </source>
</evidence>
<feature type="region of interest" description="Disordered" evidence="1">
    <location>
        <begin position="1"/>
        <end position="24"/>
    </location>
</feature>
<dbReference type="EMBL" id="CAJVPV010000149">
    <property type="protein sequence ID" value="CAG8444776.1"/>
    <property type="molecule type" value="Genomic_DNA"/>
</dbReference>
<organism evidence="4 5">
    <name type="scientific">Acaulospora morrowiae</name>
    <dbReference type="NCBI Taxonomy" id="94023"/>
    <lineage>
        <taxon>Eukaryota</taxon>
        <taxon>Fungi</taxon>
        <taxon>Fungi incertae sedis</taxon>
        <taxon>Mucoromycota</taxon>
        <taxon>Glomeromycotina</taxon>
        <taxon>Glomeromycetes</taxon>
        <taxon>Diversisporales</taxon>
        <taxon>Acaulosporaceae</taxon>
        <taxon>Acaulospora</taxon>
    </lineage>
</organism>
<dbReference type="CDD" id="cd00167">
    <property type="entry name" value="SANT"/>
    <property type="match status" value="2"/>
</dbReference>
<dbReference type="Gene3D" id="1.10.10.60">
    <property type="entry name" value="Homeodomain-like"/>
    <property type="match status" value="2"/>
</dbReference>
<feature type="domain" description="Myb-like" evidence="2">
    <location>
        <begin position="10"/>
        <end position="61"/>
    </location>
</feature>
<evidence type="ECO:0000313" key="5">
    <source>
        <dbReference type="Proteomes" id="UP000789342"/>
    </source>
</evidence>
<feature type="domain" description="HTH myb-type" evidence="3">
    <location>
        <begin position="16"/>
        <end position="65"/>
    </location>
</feature>
<dbReference type="InterPro" id="IPR001005">
    <property type="entry name" value="SANT/Myb"/>
</dbReference>
<proteinExistence type="predicted"/>
<dbReference type="InterPro" id="IPR009057">
    <property type="entry name" value="Homeodomain-like_sf"/>
</dbReference>
<name>A0A9N8YS59_9GLOM</name>
<protein>
    <submittedName>
        <fullName evidence="4">1866_t:CDS:1</fullName>
    </submittedName>
</protein>
<sequence length="228" mass="26153">MSTSQESRNQGRRNQGRFNPEEDAKLLAYVGDHGARRWSKVAAHVETRDAKQCRERYFGHLAPDVNKEPFTSEEQVKIYELVKKGCKWNDIARQLGNGRIPNNVKNLWNQKLAKSPMGMITKKTIDKSSNIKSRVKTGSPQISLEDKNNVDAQLTSVNCYKFPEKKLDTINAFEDRSIITTPVNIQLPHFKEFFEQAKERHLKAPQSSTISPERSHFDVKTLGRFPLI</sequence>
<gene>
    <name evidence="4" type="ORF">AMORRO_LOCUS538</name>
</gene>
<reference evidence="4" key="1">
    <citation type="submission" date="2021-06" db="EMBL/GenBank/DDBJ databases">
        <authorList>
            <person name="Kallberg Y."/>
            <person name="Tangrot J."/>
            <person name="Rosling A."/>
        </authorList>
    </citation>
    <scope>NUCLEOTIDE SEQUENCE</scope>
    <source>
        <strain evidence="4">CL551</strain>
    </source>
</reference>
<dbReference type="GO" id="GO:0000978">
    <property type="term" value="F:RNA polymerase II cis-regulatory region sequence-specific DNA binding"/>
    <property type="evidence" value="ECO:0007669"/>
    <property type="project" value="TreeGrafter"/>
</dbReference>
<evidence type="ECO:0000259" key="2">
    <source>
        <dbReference type="PROSITE" id="PS50090"/>
    </source>
</evidence>
<evidence type="ECO:0000259" key="3">
    <source>
        <dbReference type="PROSITE" id="PS51294"/>
    </source>
</evidence>
<dbReference type="SMART" id="SM00717">
    <property type="entry name" value="SANT"/>
    <property type="match status" value="2"/>
</dbReference>
<dbReference type="GO" id="GO:0005634">
    <property type="term" value="C:nucleus"/>
    <property type="evidence" value="ECO:0007669"/>
    <property type="project" value="TreeGrafter"/>
</dbReference>
<keyword evidence="5" id="KW-1185">Reference proteome</keyword>
<dbReference type="PANTHER" id="PTHR45614">
    <property type="entry name" value="MYB PROTEIN-RELATED"/>
    <property type="match status" value="1"/>
</dbReference>
<comment type="caution">
    <text evidence="4">The sequence shown here is derived from an EMBL/GenBank/DDBJ whole genome shotgun (WGS) entry which is preliminary data.</text>
</comment>
<dbReference type="AlphaFoldDB" id="A0A9N8YS59"/>
<dbReference type="SUPFAM" id="SSF46689">
    <property type="entry name" value="Homeodomain-like"/>
    <property type="match status" value="1"/>
</dbReference>
<dbReference type="PROSITE" id="PS50090">
    <property type="entry name" value="MYB_LIKE"/>
    <property type="match status" value="2"/>
</dbReference>
<evidence type="ECO:0000256" key="1">
    <source>
        <dbReference type="SAM" id="MobiDB-lite"/>
    </source>
</evidence>
<accession>A0A9N8YS59</accession>
<dbReference type="GO" id="GO:0000981">
    <property type="term" value="F:DNA-binding transcription factor activity, RNA polymerase II-specific"/>
    <property type="evidence" value="ECO:0007669"/>
    <property type="project" value="TreeGrafter"/>
</dbReference>
<dbReference type="InterPro" id="IPR017930">
    <property type="entry name" value="Myb_dom"/>
</dbReference>
<dbReference type="Proteomes" id="UP000789342">
    <property type="component" value="Unassembled WGS sequence"/>
</dbReference>
<dbReference type="Pfam" id="PF00249">
    <property type="entry name" value="Myb_DNA-binding"/>
    <property type="match status" value="2"/>
</dbReference>
<dbReference type="InterPro" id="IPR050560">
    <property type="entry name" value="MYB_TF"/>
</dbReference>
<feature type="domain" description="Myb-like" evidence="2">
    <location>
        <begin position="62"/>
        <end position="112"/>
    </location>
</feature>